<gene>
    <name evidence="9 10" type="primary">argJ</name>
    <name evidence="10" type="ORF">HP555_08945</name>
</gene>
<evidence type="ECO:0000313" key="11">
    <source>
        <dbReference type="Proteomes" id="UP000596092"/>
    </source>
</evidence>
<feature type="binding site" evidence="9">
    <location>
        <position position="168"/>
    </location>
    <ligand>
        <name>substrate</name>
    </ligand>
</feature>
<feature type="binding site" evidence="9">
    <location>
        <position position="394"/>
    </location>
    <ligand>
        <name>substrate</name>
    </ligand>
</feature>
<keyword evidence="3 9" id="KW-0055">Arginine biosynthesis</keyword>
<dbReference type="Pfam" id="PF01960">
    <property type="entry name" value="ArgJ"/>
    <property type="match status" value="1"/>
</dbReference>
<evidence type="ECO:0000256" key="5">
    <source>
        <dbReference type="ARBA" id="ARBA00022679"/>
    </source>
</evidence>
<dbReference type="EMBL" id="CP054140">
    <property type="protein sequence ID" value="QQG65983.1"/>
    <property type="molecule type" value="Genomic_DNA"/>
</dbReference>
<feature type="binding site" evidence="9">
    <location>
        <position position="142"/>
    </location>
    <ligand>
        <name>substrate</name>
    </ligand>
</feature>
<comment type="pathway">
    <text evidence="9">Amino-acid biosynthesis; L-arginine biosynthesis; L-ornithine and N-acetyl-L-glutamate from L-glutamate and N(2)-acetyl-L-ornithine (cyclic): step 1/1.</text>
</comment>
<dbReference type="FunFam" id="3.60.70.12:FF:000001">
    <property type="entry name" value="Arginine biosynthesis bifunctional protein ArgJ, chloroplastic"/>
    <property type="match status" value="1"/>
</dbReference>
<evidence type="ECO:0000256" key="7">
    <source>
        <dbReference type="ARBA" id="ARBA00023315"/>
    </source>
</evidence>
<organism evidence="10 11">
    <name type="scientific">Desulfobulbus oligotrophicus</name>
    <dbReference type="NCBI Taxonomy" id="1909699"/>
    <lineage>
        <taxon>Bacteria</taxon>
        <taxon>Pseudomonadati</taxon>
        <taxon>Thermodesulfobacteriota</taxon>
        <taxon>Desulfobulbia</taxon>
        <taxon>Desulfobulbales</taxon>
        <taxon>Desulfobulbaceae</taxon>
        <taxon>Desulfobulbus</taxon>
    </lineage>
</organism>
<sequence length="394" mass="41464">MQVKGFSAAAVQAGIRYAGRYDLGLIFSQTPAVTAGMFTTNKVKAAPIVLAMERLGSGLCQAVLVNSGNANACTGQAGMDAAVATAGSAAQELGIDPHLVQVASTGVIGQQLPVEPFTRAMPQLVAGLSPDGFDQLAQAIMTTDLVPKVATATVLIGEAEVRLLGVAKGSGMIMPDMATMLCFVVSDARIDHPTLDQAVKVGVEQSFNRITVDGDTSTNDMVLVMANGEAGNTLIDADHPEAAALFNAALYDIFKELALKIVADGEGATKMVTIRVTGARTEQEALHAARTIANSALVKTAFFGEDANWGRIIAALGRSDCLFDPDRVAIRFDDVMLVNRGIFLGSEQEEAATNVLKQRAFTVTIDLGEGDAAAEMYTCDFSFDYVKINADYRS</sequence>
<feature type="chain" id="PRO_5033189228" description="Arginine biosynthesis bifunctional protein ArgJ beta chain" evidence="9">
    <location>
        <begin position="179"/>
        <end position="394"/>
    </location>
</feature>
<dbReference type="AlphaFoldDB" id="A0A7T5VDP1"/>
<dbReference type="KEGG" id="dog:HP555_08945"/>
<dbReference type="Gene3D" id="3.10.20.340">
    <property type="entry name" value="ArgJ beta chain, C-terminal domain"/>
    <property type="match status" value="1"/>
</dbReference>
<evidence type="ECO:0000256" key="1">
    <source>
        <dbReference type="ARBA" id="ARBA00006774"/>
    </source>
</evidence>
<dbReference type="NCBIfam" id="NF003802">
    <property type="entry name" value="PRK05388.1"/>
    <property type="match status" value="1"/>
</dbReference>
<accession>A0A7T5VDP1</accession>
<keyword evidence="9" id="KW-0511">Multifunctional enzyme</keyword>
<feature type="binding site" evidence="9">
    <location>
        <position position="389"/>
    </location>
    <ligand>
        <name>substrate</name>
    </ligand>
</feature>
<dbReference type="GO" id="GO:0005737">
    <property type="term" value="C:cytoplasm"/>
    <property type="evidence" value="ECO:0007669"/>
    <property type="project" value="UniProtKB-SubCell"/>
</dbReference>
<dbReference type="GO" id="GO:0004042">
    <property type="term" value="F:L-glutamate N-acetyltransferase activity"/>
    <property type="evidence" value="ECO:0007669"/>
    <property type="project" value="UniProtKB-UniRule"/>
</dbReference>
<dbReference type="InterPro" id="IPR016117">
    <property type="entry name" value="ArgJ-like_dom_sf"/>
</dbReference>
<dbReference type="HAMAP" id="MF_01106">
    <property type="entry name" value="ArgJ"/>
    <property type="match status" value="1"/>
</dbReference>
<comment type="catalytic activity">
    <reaction evidence="8 9">
        <text>N(2)-acetyl-L-ornithine + L-glutamate = N-acetyl-L-glutamate + L-ornithine</text>
        <dbReference type="Rhea" id="RHEA:15349"/>
        <dbReference type="ChEBI" id="CHEBI:29985"/>
        <dbReference type="ChEBI" id="CHEBI:44337"/>
        <dbReference type="ChEBI" id="CHEBI:46911"/>
        <dbReference type="ChEBI" id="CHEBI:57805"/>
        <dbReference type="EC" id="2.3.1.35"/>
    </reaction>
</comment>
<dbReference type="GO" id="GO:0004358">
    <property type="term" value="F:L-glutamate N-acetyltransferase activity, acting on acetyl-L-ornithine as donor"/>
    <property type="evidence" value="ECO:0007669"/>
    <property type="project" value="UniProtKB-UniRule"/>
</dbReference>
<feature type="active site" description="Nucleophile" evidence="9">
    <location>
        <position position="179"/>
    </location>
</feature>
<feature type="site" description="Cleavage; by autolysis" evidence="9">
    <location>
        <begin position="178"/>
        <end position="179"/>
    </location>
</feature>
<keyword evidence="6 9" id="KW-0068">Autocatalytic cleavage</keyword>
<dbReference type="GO" id="GO:0006592">
    <property type="term" value="P:ornithine biosynthetic process"/>
    <property type="evidence" value="ECO:0007669"/>
    <property type="project" value="TreeGrafter"/>
</dbReference>
<dbReference type="RefSeq" id="WP_199261675.1">
    <property type="nucleotide sequence ID" value="NZ_CP054140.1"/>
</dbReference>
<dbReference type="Gene3D" id="3.60.70.12">
    <property type="entry name" value="L-amino peptidase D-ALA esterase/amidase"/>
    <property type="match status" value="1"/>
</dbReference>
<dbReference type="CDD" id="cd02152">
    <property type="entry name" value="OAT"/>
    <property type="match status" value="1"/>
</dbReference>
<evidence type="ECO:0000256" key="9">
    <source>
        <dbReference type="HAMAP-Rule" id="MF_01106"/>
    </source>
</evidence>
<keyword evidence="11" id="KW-1185">Reference proteome</keyword>
<dbReference type="PANTHER" id="PTHR23100:SF0">
    <property type="entry name" value="ARGININE BIOSYNTHESIS BIFUNCTIONAL PROTEIN ARGJ, MITOCHONDRIAL"/>
    <property type="match status" value="1"/>
</dbReference>
<dbReference type="FunFam" id="3.10.20.340:FF:000001">
    <property type="entry name" value="Arginine biosynthesis bifunctional protein ArgJ, chloroplastic"/>
    <property type="match status" value="1"/>
</dbReference>
<evidence type="ECO:0000256" key="8">
    <source>
        <dbReference type="ARBA" id="ARBA00049439"/>
    </source>
</evidence>
<dbReference type="EC" id="2.3.1.35" evidence="9"/>
<feature type="site" description="Involved in the stabilization of negative charge on the oxyanion by the formation of the oxyanion hole" evidence="9">
    <location>
        <position position="106"/>
    </location>
</feature>
<comment type="similarity">
    <text evidence="1 9">Belongs to the ArgJ family.</text>
</comment>
<dbReference type="SUPFAM" id="SSF56266">
    <property type="entry name" value="DmpA/ArgJ-like"/>
    <property type="match status" value="1"/>
</dbReference>
<evidence type="ECO:0000313" key="10">
    <source>
        <dbReference type="EMBL" id="QQG65983.1"/>
    </source>
</evidence>
<evidence type="ECO:0000256" key="6">
    <source>
        <dbReference type="ARBA" id="ARBA00022813"/>
    </source>
</evidence>
<proteinExistence type="inferred from homology"/>
<comment type="subcellular location">
    <subcellularLocation>
        <location evidence="9">Cytoplasm</location>
    </subcellularLocation>
</comment>
<keyword evidence="7 9" id="KW-0012">Acyltransferase</keyword>
<feature type="chain" id="PRO_5033189229" description="Arginine biosynthesis bifunctional protein ArgJ alpha chain" evidence="9">
    <location>
        <begin position="1"/>
        <end position="178"/>
    </location>
</feature>
<dbReference type="PANTHER" id="PTHR23100">
    <property type="entry name" value="ARGININE BIOSYNTHESIS BIFUNCTIONAL PROTEIN ARGJ"/>
    <property type="match status" value="1"/>
</dbReference>
<evidence type="ECO:0000256" key="3">
    <source>
        <dbReference type="ARBA" id="ARBA00022571"/>
    </source>
</evidence>
<evidence type="ECO:0000256" key="4">
    <source>
        <dbReference type="ARBA" id="ARBA00022605"/>
    </source>
</evidence>
<feature type="binding site" evidence="9">
    <location>
        <position position="179"/>
    </location>
    <ligand>
        <name>substrate</name>
    </ligand>
</feature>
<dbReference type="NCBIfam" id="TIGR00120">
    <property type="entry name" value="ArgJ"/>
    <property type="match status" value="1"/>
</dbReference>
<comment type="function">
    <text evidence="9">Catalyzes two activities which are involved in the cyclic version of arginine biosynthesis: the synthesis of N-acetylglutamate from glutamate and acetyl-CoA as the acetyl donor, and of ornithine by transacetylation between N(2)-acetylornithine and glutamate.</text>
</comment>
<dbReference type="InterPro" id="IPR042195">
    <property type="entry name" value="ArgJ_beta_C"/>
</dbReference>
<dbReference type="Proteomes" id="UP000596092">
    <property type="component" value="Chromosome"/>
</dbReference>
<evidence type="ECO:0000256" key="2">
    <source>
        <dbReference type="ARBA" id="ARBA00011475"/>
    </source>
</evidence>
<dbReference type="UniPathway" id="UPA00068">
    <property type="reaction ID" value="UER00106"/>
</dbReference>
<comment type="pathway">
    <text evidence="9">Amino-acid biosynthesis; L-arginine biosynthesis; N(2)-acetyl-L-ornithine from L-glutamate: step 1/4.</text>
</comment>
<feature type="site" description="Involved in the stabilization of negative charge on the oxyanion by the formation of the oxyanion hole" evidence="9">
    <location>
        <position position="105"/>
    </location>
</feature>
<reference evidence="10 11" key="1">
    <citation type="submission" date="2020-05" db="EMBL/GenBank/DDBJ databases">
        <title>Complete genome of Desulfobulbus oligotrophicus.</title>
        <authorList>
            <person name="Podar M."/>
        </authorList>
    </citation>
    <scope>NUCLEOTIDE SEQUENCE [LARGE SCALE GENOMIC DNA]</scope>
    <source>
        <strain evidence="10 11">Prop6</strain>
    </source>
</reference>
<keyword evidence="4 9" id="KW-0028">Amino-acid biosynthesis</keyword>
<dbReference type="EC" id="2.3.1.1" evidence="9"/>
<name>A0A7T5VDP1_9BACT</name>
<feature type="binding site" evidence="9">
    <location>
        <position position="266"/>
    </location>
    <ligand>
        <name>substrate</name>
    </ligand>
</feature>
<dbReference type="GO" id="GO:0006526">
    <property type="term" value="P:L-arginine biosynthetic process"/>
    <property type="evidence" value="ECO:0007669"/>
    <property type="project" value="UniProtKB-UniRule"/>
</dbReference>
<keyword evidence="5 9" id="KW-0808">Transferase</keyword>
<dbReference type="InterPro" id="IPR002813">
    <property type="entry name" value="Arg_biosynth_ArgJ"/>
</dbReference>
<keyword evidence="9" id="KW-0963">Cytoplasm</keyword>
<comment type="subunit">
    <text evidence="2 9">Heterotetramer of two alpha and two beta chains.</text>
</comment>
<protein>
    <recommendedName>
        <fullName evidence="9">Arginine biosynthesis bifunctional protein ArgJ</fullName>
    </recommendedName>
    <domain>
        <recommendedName>
            <fullName evidence="9">Glutamate N-acetyltransferase</fullName>
            <ecNumber evidence="9">2.3.1.35</ecNumber>
        </recommendedName>
        <alternativeName>
            <fullName evidence="9">Ornithine acetyltransferase</fullName>
            <shortName evidence="9">OATase</shortName>
        </alternativeName>
        <alternativeName>
            <fullName evidence="9">Ornithine transacetylase</fullName>
        </alternativeName>
    </domain>
    <domain>
        <recommendedName>
            <fullName evidence="9">Amino-acid acetyltransferase</fullName>
            <ecNumber evidence="9">2.3.1.1</ecNumber>
        </recommendedName>
        <alternativeName>
            <fullName evidence="9">N-acetylglutamate synthase</fullName>
            <shortName evidence="9">AGSase</shortName>
        </alternativeName>
    </domain>
    <component>
        <recommendedName>
            <fullName evidence="9">Arginine biosynthesis bifunctional protein ArgJ alpha chain</fullName>
        </recommendedName>
    </component>
    <component>
        <recommendedName>
            <fullName evidence="9">Arginine biosynthesis bifunctional protein ArgJ beta chain</fullName>
        </recommendedName>
    </component>
</protein>
<comment type="catalytic activity">
    <reaction evidence="9">
        <text>L-glutamate + acetyl-CoA = N-acetyl-L-glutamate + CoA + H(+)</text>
        <dbReference type="Rhea" id="RHEA:24292"/>
        <dbReference type="ChEBI" id="CHEBI:15378"/>
        <dbReference type="ChEBI" id="CHEBI:29985"/>
        <dbReference type="ChEBI" id="CHEBI:44337"/>
        <dbReference type="ChEBI" id="CHEBI:57287"/>
        <dbReference type="ChEBI" id="CHEBI:57288"/>
        <dbReference type="EC" id="2.3.1.1"/>
    </reaction>
</comment>